<dbReference type="PANTHER" id="PTHR43678:SF1">
    <property type="entry name" value="BETA-N-ACETYLHEXOSAMINIDASE"/>
    <property type="match status" value="1"/>
</dbReference>
<gene>
    <name evidence="9" type="ORF">HEB94_007041</name>
</gene>
<evidence type="ECO:0000256" key="1">
    <source>
        <dbReference type="ARBA" id="ARBA00006285"/>
    </source>
</evidence>
<dbReference type="Gene3D" id="3.20.20.80">
    <property type="entry name" value="Glycosidases"/>
    <property type="match status" value="1"/>
</dbReference>
<evidence type="ECO:0000256" key="6">
    <source>
        <dbReference type="SAM" id="SignalP"/>
    </source>
</evidence>
<feature type="chain" id="PRO_5037573414" evidence="6">
    <location>
        <begin position="42"/>
        <end position="578"/>
    </location>
</feature>
<evidence type="ECO:0000256" key="4">
    <source>
        <dbReference type="PIRSR" id="PIRSR625705-1"/>
    </source>
</evidence>
<dbReference type="InterPro" id="IPR017853">
    <property type="entry name" value="GH"/>
</dbReference>
<dbReference type="Gene3D" id="3.30.379.10">
    <property type="entry name" value="Chitobiase/beta-hexosaminidase domain 2-like"/>
    <property type="match status" value="1"/>
</dbReference>
<evidence type="ECO:0000313" key="9">
    <source>
        <dbReference type="EMBL" id="MBE1610193.1"/>
    </source>
</evidence>
<dbReference type="InterPro" id="IPR052764">
    <property type="entry name" value="GH20_Enzymes"/>
</dbReference>
<comment type="similarity">
    <text evidence="1">Belongs to the glycosyl hydrolase 20 family.</text>
</comment>
<dbReference type="CDD" id="cd06564">
    <property type="entry name" value="GH20_DspB_LnbB-like"/>
    <property type="match status" value="1"/>
</dbReference>
<comment type="caution">
    <text evidence="9">The sequence shown here is derived from an EMBL/GenBank/DDBJ whole genome shotgun (WGS) entry which is preliminary data.</text>
</comment>
<accession>A0A927N3B0</accession>
<dbReference type="InterPro" id="IPR025705">
    <property type="entry name" value="Beta_hexosaminidase_sua/sub"/>
</dbReference>
<protein>
    <submittedName>
        <fullName evidence="9">Hexosaminidase</fullName>
        <ecNumber evidence="9">3.2.1.52</ecNumber>
    </submittedName>
</protein>
<evidence type="ECO:0000259" key="7">
    <source>
        <dbReference type="Pfam" id="PF00728"/>
    </source>
</evidence>
<evidence type="ECO:0000256" key="2">
    <source>
        <dbReference type="ARBA" id="ARBA00022801"/>
    </source>
</evidence>
<organism evidence="9 10">
    <name type="scientific">Actinopolymorpha pittospori</name>
    <dbReference type="NCBI Taxonomy" id="648752"/>
    <lineage>
        <taxon>Bacteria</taxon>
        <taxon>Bacillati</taxon>
        <taxon>Actinomycetota</taxon>
        <taxon>Actinomycetes</taxon>
        <taxon>Propionibacteriales</taxon>
        <taxon>Actinopolymorphaceae</taxon>
        <taxon>Actinopolymorpha</taxon>
    </lineage>
</organism>
<dbReference type="EMBL" id="JADBEM010000001">
    <property type="protein sequence ID" value="MBE1610193.1"/>
    <property type="molecule type" value="Genomic_DNA"/>
</dbReference>
<dbReference type="InterPro" id="IPR029018">
    <property type="entry name" value="Hex-like_dom2"/>
</dbReference>
<feature type="domain" description="Glycoside hydrolase family 20 catalytic" evidence="7">
    <location>
        <begin position="186"/>
        <end position="506"/>
    </location>
</feature>
<dbReference type="Proteomes" id="UP000638648">
    <property type="component" value="Unassembled WGS sequence"/>
</dbReference>
<evidence type="ECO:0000259" key="8">
    <source>
        <dbReference type="Pfam" id="PF02838"/>
    </source>
</evidence>
<feature type="signal peptide" evidence="6">
    <location>
        <begin position="1"/>
        <end position="41"/>
    </location>
</feature>
<dbReference type="RefSeq" id="WP_192753597.1">
    <property type="nucleotide sequence ID" value="NZ_BAABJL010000131.1"/>
</dbReference>
<feature type="region of interest" description="Disordered" evidence="5">
    <location>
        <begin position="533"/>
        <end position="578"/>
    </location>
</feature>
<dbReference type="Pfam" id="PF02838">
    <property type="entry name" value="Glyco_hydro_20b"/>
    <property type="match status" value="1"/>
</dbReference>
<dbReference type="PRINTS" id="PR00738">
    <property type="entry name" value="GLHYDRLASE20"/>
</dbReference>
<keyword evidence="2 9" id="KW-0378">Hydrolase</keyword>
<dbReference type="PANTHER" id="PTHR43678">
    <property type="entry name" value="PUTATIVE (AFU_ORTHOLOGUE AFUA_2G00640)-RELATED"/>
    <property type="match status" value="1"/>
</dbReference>
<dbReference type="Pfam" id="PF00728">
    <property type="entry name" value="Glyco_hydro_20"/>
    <property type="match status" value="1"/>
</dbReference>
<evidence type="ECO:0000256" key="5">
    <source>
        <dbReference type="SAM" id="MobiDB-lite"/>
    </source>
</evidence>
<dbReference type="EC" id="3.2.1.52" evidence="9"/>
<keyword evidence="6" id="KW-0732">Signal</keyword>
<proteinExistence type="inferred from homology"/>
<name>A0A927N3B0_9ACTN</name>
<dbReference type="GO" id="GO:0004563">
    <property type="term" value="F:beta-N-acetylhexosaminidase activity"/>
    <property type="evidence" value="ECO:0007669"/>
    <property type="project" value="UniProtKB-EC"/>
</dbReference>
<dbReference type="GO" id="GO:0005975">
    <property type="term" value="P:carbohydrate metabolic process"/>
    <property type="evidence" value="ECO:0007669"/>
    <property type="project" value="InterPro"/>
</dbReference>
<dbReference type="SUPFAM" id="SSF51445">
    <property type="entry name" value="(Trans)glycosidases"/>
    <property type="match status" value="1"/>
</dbReference>
<sequence length="578" mass="64110">MTTVPLARAISRAATPRRALAALLSGLLFLTVSVTTRPAAAAPQDTPPQAPTVLPAFQQWTDAPGQASYRFLPGSRIVVDPAAAEELTDTAHLLADDLYALTGTRVAVITGAYQSTRTRRGDIHMRLATPEGLDNQQGYELQVADVLLISAPTSTGVFYGTRSVLQLLRQGVTIAKGTARDWPAYAERSFMVDTARQFYSVDWLRDRIRLLSYYKYNVLHLHLSDDQAFRLESDRHPEIVSDLHYTKAQIRDLVAYAAARHITVIPEIDMPGHMTQILDSHPDLRLVGADGTVKPGALDLSKDGAYSLARDLIEEYLPLFPGPYWHLGADEWLPESQIANFPDLRDYARQKYGPEARARDAFYGFINWANDLVKQHGKTLRIWNDQLVAGYLVPVDQDVTIDYWYGSDFLDINGVLERGHQVVNSNWHELYYIVGVSRPDSAAIYEDFQPHVFPVDPQGSIDIDPNSPQLRGTQLTLWGEPGVEEPEPSVAGHLRAPMAALAQVTWGSPKPVSSFVSFVPIIKQVGLPPDYEGVDEPWDVPPTPTSTLPAAAGHPLENILDDDPSTYFASDRSLRRDD</sequence>
<dbReference type="InterPro" id="IPR015883">
    <property type="entry name" value="Glyco_hydro_20_cat"/>
</dbReference>
<evidence type="ECO:0000313" key="10">
    <source>
        <dbReference type="Proteomes" id="UP000638648"/>
    </source>
</evidence>
<reference evidence="9" key="1">
    <citation type="submission" date="2020-10" db="EMBL/GenBank/DDBJ databases">
        <title>Sequencing the genomes of 1000 actinobacteria strains.</title>
        <authorList>
            <person name="Klenk H.-P."/>
        </authorList>
    </citation>
    <scope>NUCLEOTIDE SEQUENCE</scope>
    <source>
        <strain evidence="9">DSM 45354</strain>
    </source>
</reference>
<feature type="domain" description="Beta-hexosaminidase bacterial type N-terminal" evidence="8">
    <location>
        <begin position="51"/>
        <end position="182"/>
    </location>
</feature>
<dbReference type="SUPFAM" id="SSF55545">
    <property type="entry name" value="beta-N-acetylhexosaminidase-like domain"/>
    <property type="match status" value="1"/>
</dbReference>
<keyword evidence="3 9" id="KW-0326">Glycosidase</keyword>
<dbReference type="AlphaFoldDB" id="A0A927N3B0"/>
<keyword evidence="10" id="KW-1185">Reference proteome</keyword>
<evidence type="ECO:0000256" key="3">
    <source>
        <dbReference type="ARBA" id="ARBA00023295"/>
    </source>
</evidence>
<dbReference type="InterPro" id="IPR015882">
    <property type="entry name" value="HEX_bac_N"/>
</dbReference>
<feature type="active site" description="Proton donor" evidence="4">
    <location>
        <position position="331"/>
    </location>
</feature>